<keyword evidence="5" id="KW-1185">Reference proteome</keyword>
<proteinExistence type="predicted"/>
<evidence type="ECO:0000259" key="3">
    <source>
        <dbReference type="PROSITE" id="PS50086"/>
    </source>
</evidence>
<feature type="region of interest" description="Disordered" evidence="2">
    <location>
        <begin position="371"/>
        <end position="390"/>
    </location>
</feature>
<feature type="compositionally biased region" description="Basic and acidic residues" evidence="2">
    <location>
        <begin position="672"/>
        <end position="696"/>
    </location>
</feature>
<feature type="compositionally biased region" description="Basic and acidic residues" evidence="2">
    <location>
        <begin position="1337"/>
        <end position="1347"/>
    </location>
</feature>
<dbReference type="SMART" id="SM00164">
    <property type="entry name" value="TBC"/>
    <property type="match status" value="1"/>
</dbReference>
<dbReference type="Pfam" id="PF00566">
    <property type="entry name" value="RabGAP-TBC"/>
    <property type="match status" value="1"/>
</dbReference>
<dbReference type="FunFam" id="1.10.472.80:FF:000008">
    <property type="entry name" value="TBC1 domain family member 10A"/>
    <property type="match status" value="1"/>
</dbReference>
<reference evidence="4 5" key="1">
    <citation type="submission" date="2024-09" db="EMBL/GenBank/DDBJ databases">
        <title>A chromosome-level genome assembly of Gray's grenadier anchovy, Coilia grayii.</title>
        <authorList>
            <person name="Fu Z."/>
        </authorList>
    </citation>
    <scope>NUCLEOTIDE SEQUENCE [LARGE SCALE GENOMIC DNA]</scope>
    <source>
        <strain evidence="4">G4</strain>
        <tissue evidence="4">Muscle</tissue>
    </source>
</reference>
<dbReference type="PROSITE" id="PS50086">
    <property type="entry name" value="TBC_RABGAP"/>
    <property type="match status" value="1"/>
</dbReference>
<feature type="compositionally biased region" description="Basic and acidic residues" evidence="2">
    <location>
        <begin position="623"/>
        <end position="651"/>
    </location>
</feature>
<feature type="compositionally biased region" description="Polar residues" evidence="2">
    <location>
        <begin position="735"/>
        <end position="746"/>
    </location>
</feature>
<dbReference type="Gene3D" id="1.10.472.80">
    <property type="entry name" value="Ypt/Rab-GAP domain of gyp1p, domain 3"/>
    <property type="match status" value="1"/>
</dbReference>
<feature type="compositionally biased region" description="Polar residues" evidence="2">
    <location>
        <begin position="778"/>
        <end position="791"/>
    </location>
</feature>
<protein>
    <recommendedName>
        <fullName evidence="3">Rab-GAP TBC domain-containing protein</fullName>
    </recommendedName>
</protein>
<feature type="compositionally biased region" description="Low complexity" evidence="2">
    <location>
        <begin position="556"/>
        <end position="566"/>
    </location>
</feature>
<dbReference type="Gene3D" id="1.10.8.270">
    <property type="entry name" value="putative rabgap domain of human tbc1 domain family member 14 like domains"/>
    <property type="match status" value="1"/>
</dbReference>
<feature type="compositionally biased region" description="Polar residues" evidence="2">
    <location>
        <begin position="1172"/>
        <end position="1214"/>
    </location>
</feature>
<evidence type="ECO:0000313" key="4">
    <source>
        <dbReference type="EMBL" id="KAL2077849.1"/>
    </source>
</evidence>
<feature type="compositionally biased region" description="Basic residues" evidence="2">
    <location>
        <begin position="398"/>
        <end position="407"/>
    </location>
</feature>
<feature type="compositionally biased region" description="Basic and acidic residues" evidence="2">
    <location>
        <begin position="986"/>
        <end position="999"/>
    </location>
</feature>
<feature type="compositionally biased region" description="Polar residues" evidence="2">
    <location>
        <begin position="1348"/>
        <end position="1365"/>
    </location>
</feature>
<evidence type="ECO:0000256" key="2">
    <source>
        <dbReference type="SAM" id="MobiDB-lite"/>
    </source>
</evidence>
<dbReference type="SUPFAM" id="SSF47923">
    <property type="entry name" value="Ypt/Rab-GAP domain of gyp1p"/>
    <property type="match status" value="2"/>
</dbReference>
<feature type="region of interest" description="Disordered" evidence="2">
    <location>
        <begin position="395"/>
        <end position="867"/>
    </location>
</feature>
<dbReference type="PANTHER" id="PTHR47219:SF4">
    <property type="entry name" value="TBC1 DOMAIN FAMILY MEMBER 10A"/>
    <property type="match status" value="1"/>
</dbReference>
<dbReference type="GO" id="GO:0005096">
    <property type="term" value="F:GTPase activator activity"/>
    <property type="evidence" value="ECO:0007669"/>
    <property type="project" value="UniProtKB-KW"/>
</dbReference>
<feature type="compositionally biased region" description="Low complexity" evidence="2">
    <location>
        <begin position="814"/>
        <end position="825"/>
    </location>
</feature>
<gene>
    <name evidence="4" type="ORF">ACEWY4_027353</name>
</gene>
<dbReference type="EMBL" id="JBHFQA010000024">
    <property type="protein sequence ID" value="KAL2077849.1"/>
    <property type="molecule type" value="Genomic_DNA"/>
</dbReference>
<feature type="compositionally biased region" description="Basic and acidic residues" evidence="2">
    <location>
        <begin position="1050"/>
        <end position="1081"/>
    </location>
</feature>
<dbReference type="Gene3D" id="1.10.10.750">
    <property type="entry name" value="Ypt/Rab-GAP domain of gyp1p, domain 1"/>
    <property type="match status" value="1"/>
</dbReference>
<feature type="compositionally biased region" description="Polar residues" evidence="2">
    <location>
        <begin position="472"/>
        <end position="482"/>
    </location>
</feature>
<dbReference type="Proteomes" id="UP001591681">
    <property type="component" value="Unassembled WGS sequence"/>
</dbReference>
<dbReference type="FunFam" id="1.10.8.270:FF:000007">
    <property type="entry name" value="TBC1 domain family member 10A"/>
    <property type="match status" value="1"/>
</dbReference>
<dbReference type="PANTHER" id="PTHR47219">
    <property type="entry name" value="RAB GTPASE-ACTIVATING PROTEIN 1-LIKE"/>
    <property type="match status" value="1"/>
</dbReference>
<dbReference type="InterPro" id="IPR050302">
    <property type="entry name" value="Rab_GAP_TBC_domain"/>
</dbReference>
<evidence type="ECO:0000256" key="1">
    <source>
        <dbReference type="ARBA" id="ARBA00022468"/>
    </source>
</evidence>
<feature type="compositionally biased region" description="Polar residues" evidence="2">
    <location>
        <begin position="1091"/>
        <end position="1101"/>
    </location>
</feature>
<organism evidence="4 5">
    <name type="scientific">Coilia grayii</name>
    <name type="common">Gray's grenadier anchovy</name>
    <dbReference type="NCBI Taxonomy" id="363190"/>
    <lineage>
        <taxon>Eukaryota</taxon>
        <taxon>Metazoa</taxon>
        <taxon>Chordata</taxon>
        <taxon>Craniata</taxon>
        <taxon>Vertebrata</taxon>
        <taxon>Euteleostomi</taxon>
        <taxon>Actinopterygii</taxon>
        <taxon>Neopterygii</taxon>
        <taxon>Teleostei</taxon>
        <taxon>Clupei</taxon>
        <taxon>Clupeiformes</taxon>
        <taxon>Clupeoidei</taxon>
        <taxon>Engraulidae</taxon>
        <taxon>Coilinae</taxon>
        <taxon>Coilia</taxon>
    </lineage>
</organism>
<feature type="compositionally biased region" description="Polar residues" evidence="2">
    <location>
        <begin position="453"/>
        <end position="464"/>
    </location>
</feature>
<feature type="domain" description="Rab-GAP TBC" evidence="3">
    <location>
        <begin position="77"/>
        <end position="265"/>
    </location>
</feature>
<evidence type="ECO:0000313" key="5">
    <source>
        <dbReference type="Proteomes" id="UP001591681"/>
    </source>
</evidence>
<feature type="compositionally biased region" description="Polar residues" evidence="2">
    <location>
        <begin position="950"/>
        <end position="978"/>
    </location>
</feature>
<feature type="compositionally biased region" description="Low complexity" evidence="2">
    <location>
        <begin position="1143"/>
        <end position="1154"/>
    </location>
</feature>
<feature type="compositionally biased region" description="Polar residues" evidence="2">
    <location>
        <begin position="1325"/>
        <end position="1336"/>
    </location>
</feature>
<feature type="compositionally biased region" description="Polar residues" evidence="2">
    <location>
        <begin position="434"/>
        <end position="445"/>
    </location>
</feature>
<comment type="caution">
    <text evidence="4">The sequence shown here is derived from an EMBL/GenBank/DDBJ whole genome shotgun (WGS) entry which is preliminary data.</text>
</comment>
<feature type="compositionally biased region" description="Polar residues" evidence="2">
    <location>
        <begin position="928"/>
        <end position="941"/>
    </location>
</feature>
<feature type="compositionally biased region" description="Basic and acidic residues" evidence="2">
    <location>
        <begin position="1155"/>
        <end position="1168"/>
    </location>
</feature>
<dbReference type="FunFam" id="1.10.10.750:FF:000001">
    <property type="entry name" value="TBC1 domain family member 10A"/>
    <property type="match status" value="1"/>
</dbReference>
<dbReference type="InterPro" id="IPR000195">
    <property type="entry name" value="Rab-GAP-TBC_dom"/>
</dbReference>
<feature type="compositionally biased region" description="Basic and acidic residues" evidence="2">
    <location>
        <begin position="1020"/>
        <end position="1032"/>
    </location>
</feature>
<name>A0ABD1IS50_9TELE</name>
<accession>A0ABD1IS50</accession>
<keyword evidence="1" id="KW-0343">GTPase activation</keyword>
<feature type="compositionally biased region" description="Polar residues" evidence="2">
    <location>
        <begin position="537"/>
        <end position="549"/>
    </location>
</feature>
<sequence>MEVQPDHTGDKTDLKPSGLATETDRFGFILGNGISVGEGPSPVLVRHREVKWLSIISNWDDVSQRRSSKVKGQCQKGIPASLRAKCWPLLCGAMKRMSQNMKLYKILDESPALQSWVDVIERDTDRQFPFHEMFLSKDGHGQRELFRVLKVYTQFRPEEGYCQAQGPVAAVLLMNMPAEEAFWCLVQISELYLPGYYSPLLEGVLFDAAMLPWVLKRACPAAHRHLQRQGVEPLMFATDWLMCLYTRHLPFNTLLRVWDLFFCYGVRVLFQVAVVLVRRVLGRGDQREECEGQMETLERLRGVKDYLQQEDADTFIQEVCSVSLSERDLQRRAERELEKWRKERPNSTFDPRDRCHGYLMAWERVKEMEEQKQRKEMEKGNLSLPLLRSPSSLSPSLLRKRWKKRGSRVSEDSQCEGSAGEQRLLQGEKRKSSNDSTGSTESPQTGVEEAAIITTSNPCPSNQAAHFRTPSDWGTTSTGSEQLETHTHREEEEEEEGEPPDPIPTCDITTSSESDGTLQKGDGEMGQTACDHKEGGPQQTHTAQEGSQTVKDEQAVEAQVAEDAQQGDLQTKEAEEDREIQQTLEDKNTTIVEEKDEDGVQTVKDKSEVVIQVMQEEETQTVKTKDKEMQTVDKQKEPMQSAKERPEREVQTVEDEQQEETRDVTDEQEPQSSKDEQREIKSQTEHQDERHDRPYTEEFQMSAGQDEWEGQTQQEVTYKEVTCQDDLNRHRGKQDNSVQVRCSDSIQAVAEEVQPDRDDVKEQEGDEDKEEKSRSSSLSQGIQPKESMTSPNTPPDECLNSDLTPPQPQRLMDTGGSSATQSTQTDEGPCVVEDDDHHTLSPLVDTHSKAPTATPQAVRDQERPQEMEVMTEVKGAIQGHTGCRDRAVTAEHMEEMEVRTEGFQEEAFVNTQTPTTVQEICSAFSGRPQLQTDPSDSPQSVTDDRGELTVTAQLTTPPLSNRQSASATQDTRTDTSTPLKGIQVHQDNEPEPEHHRPCQLEEDVDAEELKDYTGTIVNRGETENRPEGDSGKTPELVETMSDPVSLSHNSPDKADLKESQGESKIEKAELFAEGKEDREQELADTEDLSRPLNSDTQNGTDSVVPLNGAEAAGVTSHTEPVTEGIKDGEVPPSTSGPVRVRRYSSSSRSSYPRVLSEDIFKDPKDTPRQDCTPAQPTRRSPSQTDEQPATKPTSQTSCVPASRSRSPSHTQETTQDSKHTYLLSKVQTLNPADMGNKQTDSSKRLGLFQRLRGGAKSSTPRIAIPKILIQDFSEEAEEEKLTSKERRKRRREKKRTEKEEEKLRKKREKEMEKERDRERKKPQTRGKSFQLPSSPMRSKDIDLRRSDSQTLVSRRNSTPFSENYF</sequence>
<feature type="compositionally biased region" description="Basic and acidic residues" evidence="2">
    <location>
        <begin position="1294"/>
        <end position="1321"/>
    </location>
</feature>
<dbReference type="InterPro" id="IPR035969">
    <property type="entry name" value="Rab-GAP_TBC_sf"/>
</dbReference>
<dbReference type="GO" id="GO:0005886">
    <property type="term" value="C:plasma membrane"/>
    <property type="evidence" value="ECO:0007669"/>
    <property type="project" value="UniProtKB-ARBA"/>
</dbReference>
<feature type="region of interest" description="Disordered" evidence="2">
    <location>
        <begin position="924"/>
        <end position="1365"/>
    </location>
</feature>
<feature type="compositionally biased region" description="Basic and acidic residues" evidence="2">
    <location>
        <begin position="754"/>
        <end position="763"/>
    </location>
</feature>